<dbReference type="Proteomes" id="UP000235672">
    <property type="component" value="Unassembled WGS sequence"/>
</dbReference>
<dbReference type="InterPro" id="IPR052895">
    <property type="entry name" value="HetReg/Transcr_Mod"/>
</dbReference>
<dbReference type="AlphaFoldDB" id="A0A2J6PHM0"/>
<keyword evidence="3" id="KW-1185">Reference proteome</keyword>
<accession>A0A2J6PHM0</accession>
<dbReference type="PANTHER" id="PTHR24148:SF64">
    <property type="entry name" value="HETEROKARYON INCOMPATIBILITY DOMAIN-CONTAINING PROTEIN"/>
    <property type="match status" value="1"/>
</dbReference>
<evidence type="ECO:0000259" key="1">
    <source>
        <dbReference type="Pfam" id="PF06985"/>
    </source>
</evidence>
<dbReference type="OrthoDB" id="3557394at2759"/>
<dbReference type="Pfam" id="PF06985">
    <property type="entry name" value="HET"/>
    <property type="match status" value="1"/>
</dbReference>
<proteinExistence type="predicted"/>
<dbReference type="EMBL" id="KZ613530">
    <property type="protein sequence ID" value="PMD13545.1"/>
    <property type="molecule type" value="Genomic_DNA"/>
</dbReference>
<dbReference type="InterPro" id="IPR010730">
    <property type="entry name" value="HET"/>
</dbReference>
<protein>
    <submittedName>
        <fullName evidence="2">HET-domain-containing protein</fullName>
    </submittedName>
</protein>
<dbReference type="STRING" id="1745343.A0A2J6PHM0"/>
<dbReference type="PANTHER" id="PTHR24148">
    <property type="entry name" value="ANKYRIN REPEAT DOMAIN-CONTAINING PROTEIN 39 HOMOLOG-RELATED"/>
    <property type="match status" value="1"/>
</dbReference>
<sequence>MDAKGSGGRFRKALRLPFRRRRRPSHLDPLYHPLRSDNREIRLLQIDPSQPDEVDIHCSFKTVSLNSAPVYQALSYEWGPPEVGSPSSRVFVNLHNVPTTPNLRRALKHLETGTSYWIDAICIDQRDDKERGHQVRLMTEIYRHAGAVVVWLGSEKENSAAGMFLLNEVGAFIDAEHNADNSAAKLHDWVYKTLSDRAYDTHWNGLEQIYSRSYWRRLWVIQELVVTTQPDKVRLLCGSDKAQFIHLRMLNRKIYDIATTIPRLYYREPLDATIHKLRRSGERVRKIAVHGEAWANRNAKDLSIVRLLDRHCQLLCADPRDKVYALLGVSYIYPEVELPITYRIPVHEVYKNLAKYAIEGSKSLDILQYCGDDGETPRMGPSWVPDWQHDNGLRMVQKLRNASGTRSSVARFSSNDNILVSPAFVLGTITDLHETNRMNMYISDATYQIIFEMCRNELSSWLGFITSNLRPANNPAKSVDSCMKTAWRNLFSAETFVGEEEDRLPFWKFVGFFDQRPLDLPEGDRKKEYRPTFQDISMVVSAMRRKRHLCAIQLAPSIDVNMDQGSLDLKIEKEDTTIGVCYCKNAKVDDVVAVIVGCRNPLLLRRKNERFQVIGNMWVLGFMHGEALKKFEEVEIELV</sequence>
<feature type="domain" description="Heterokaryon incompatibility" evidence="1">
    <location>
        <begin position="71"/>
        <end position="223"/>
    </location>
</feature>
<gene>
    <name evidence="2" type="ORF">NA56DRAFT_420412</name>
</gene>
<organism evidence="2 3">
    <name type="scientific">Hyaloscypha hepaticicola</name>
    <dbReference type="NCBI Taxonomy" id="2082293"/>
    <lineage>
        <taxon>Eukaryota</taxon>
        <taxon>Fungi</taxon>
        <taxon>Dikarya</taxon>
        <taxon>Ascomycota</taxon>
        <taxon>Pezizomycotina</taxon>
        <taxon>Leotiomycetes</taxon>
        <taxon>Helotiales</taxon>
        <taxon>Hyaloscyphaceae</taxon>
        <taxon>Hyaloscypha</taxon>
    </lineage>
</organism>
<evidence type="ECO:0000313" key="3">
    <source>
        <dbReference type="Proteomes" id="UP000235672"/>
    </source>
</evidence>
<name>A0A2J6PHM0_9HELO</name>
<evidence type="ECO:0000313" key="2">
    <source>
        <dbReference type="EMBL" id="PMD13545.1"/>
    </source>
</evidence>
<reference evidence="2 3" key="1">
    <citation type="submission" date="2016-05" db="EMBL/GenBank/DDBJ databases">
        <title>A degradative enzymes factory behind the ericoid mycorrhizal symbiosis.</title>
        <authorList>
            <consortium name="DOE Joint Genome Institute"/>
            <person name="Martino E."/>
            <person name="Morin E."/>
            <person name="Grelet G."/>
            <person name="Kuo A."/>
            <person name="Kohler A."/>
            <person name="Daghino S."/>
            <person name="Barry K."/>
            <person name="Choi C."/>
            <person name="Cichocki N."/>
            <person name="Clum A."/>
            <person name="Copeland A."/>
            <person name="Hainaut M."/>
            <person name="Haridas S."/>
            <person name="Labutti K."/>
            <person name="Lindquist E."/>
            <person name="Lipzen A."/>
            <person name="Khouja H.-R."/>
            <person name="Murat C."/>
            <person name="Ohm R."/>
            <person name="Olson A."/>
            <person name="Spatafora J."/>
            <person name="Veneault-Fourrey C."/>
            <person name="Henrissat B."/>
            <person name="Grigoriev I."/>
            <person name="Martin F."/>
            <person name="Perotto S."/>
        </authorList>
    </citation>
    <scope>NUCLEOTIDE SEQUENCE [LARGE SCALE GENOMIC DNA]</scope>
    <source>
        <strain evidence="2 3">UAMH 7357</strain>
    </source>
</reference>